<protein>
    <submittedName>
        <fullName evidence="2">Uncharacterized protein</fullName>
    </submittedName>
</protein>
<keyword evidence="3" id="KW-1185">Reference proteome</keyword>
<reference evidence="2" key="1">
    <citation type="submission" date="2020-11" db="EMBL/GenBank/DDBJ databases">
        <authorList>
            <consortium name="DOE Joint Genome Institute"/>
            <person name="Ahrendt S."/>
            <person name="Riley R."/>
            <person name="Andreopoulos W."/>
            <person name="Labutti K."/>
            <person name="Pangilinan J."/>
            <person name="Ruiz-Duenas F.J."/>
            <person name="Barrasa J.M."/>
            <person name="Sanchez-Garcia M."/>
            <person name="Camarero S."/>
            <person name="Miyauchi S."/>
            <person name="Serrano A."/>
            <person name="Linde D."/>
            <person name="Babiker R."/>
            <person name="Drula E."/>
            <person name="Ayuso-Fernandez I."/>
            <person name="Pacheco R."/>
            <person name="Padilla G."/>
            <person name="Ferreira P."/>
            <person name="Barriuso J."/>
            <person name="Kellner H."/>
            <person name="Castanera R."/>
            <person name="Alfaro M."/>
            <person name="Ramirez L."/>
            <person name="Pisabarro A.G."/>
            <person name="Kuo A."/>
            <person name="Tritt A."/>
            <person name="Lipzen A."/>
            <person name="He G."/>
            <person name="Yan M."/>
            <person name="Ng V."/>
            <person name="Cullen D."/>
            <person name="Martin F."/>
            <person name="Rosso M.-N."/>
            <person name="Henrissat B."/>
            <person name="Hibbett D."/>
            <person name="Martinez A.T."/>
            <person name="Grigoriev I.V."/>
        </authorList>
    </citation>
    <scope>NUCLEOTIDE SEQUENCE</scope>
    <source>
        <strain evidence="2">MF-IS2</strain>
    </source>
</reference>
<feature type="region of interest" description="Disordered" evidence="1">
    <location>
        <begin position="280"/>
        <end position="328"/>
    </location>
</feature>
<dbReference type="OrthoDB" id="3362336at2759"/>
<accession>A0A9P5XHK9</accession>
<feature type="compositionally biased region" description="Basic and acidic residues" evidence="1">
    <location>
        <begin position="477"/>
        <end position="497"/>
    </location>
</feature>
<feature type="compositionally biased region" description="Low complexity" evidence="1">
    <location>
        <begin position="312"/>
        <end position="323"/>
    </location>
</feature>
<name>A0A9P5XHK9_9AGAR</name>
<dbReference type="EMBL" id="MU151084">
    <property type="protein sequence ID" value="KAF9451518.1"/>
    <property type="molecule type" value="Genomic_DNA"/>
</dbReference>
<evidence type="ECO:0000256" key="1">
    <source>
        <dbReference type="SAM" id="MobiDB-lite"/>
    </source>
</evidence>
<sequence length="528" mass="59124">MLQSTTRALRPSVTTVKRSISRTGVCWYSNLNTNSSPRPSTSSSTSFKQASGSHWKGQSRIKEGVPTVLIENRCAFVRTWDFLRNPAEALALVRAVEQKYGPVESFSFQKDFDSPSLYQSHVKITFRDIESFHRLPEDFQTLHIRAPKVQPKRPGGIGLDEIHHLVTEDVEFLTADKVSEIASEERTIDFRIERAQRAYFEESPFRFVGVNQTYRKEIGTKMLEWGGFHEMEPMDSTQPITNEELTEETLDHVHMRRSLREWSQYLGVRNPYEVYPADAKEKRPVVPAEKTTDTQTVKSNTTPAEDANPQKSEAASLEEWLSSDVPQPKVTREPIELILEMEDIQAAAKVPEEVEIKDALAEEIMPPASSTSSTTLPGETTVSTTQTTTTQPVDSPPSATEPQPSSSSPLPEQSTPPEAFTPGPTETQASSPPPPPPKHQKSKAEQKELSAQLQEARRLGDLVRSPKKPKSTPASEKQPKDKTAVQEVKEINAKEVTEPGVQDESSNLEANPRFGNFFDKLQEIFKKS</sequence>
<feature type="compositionally biased region" description="Low complexity" evidence="1">
    <location>
        <begin position="369"/>
        <end position="418"/>
    </location>
</feature>
<dbReference type="AlphaFoldDB" id="A0A9P5XHK9"/>
<proteinExistence type="predicted"/>
<feature type="region of interest" description="Disordered" evidence="1">
    <location>
        <begin position="34"/>
        <end position="59"/>
    </location>
</feature>
<evidence type="ECO:0000313" key="2">
    <source>
        <dbReference type="EMBL" id="KAF9451518.1"/>
    </source>
</evidence>
<gene>
    <name evidence="2" type="ORF">P691DRAFT_773071</name>
</gene>
<feature type="compositionally biased region" description="Low complexity" evidence="1">
    <location>
        <begin position="34"/>
        <end position="46"/>
    </location>
</feature>
<evidence type="ECO:0000313" key="3">
    <source>
        <dbReference type="Proteomes" id="UP000807342"/>
    </source>
</evidence>
<feature type="compositionally biased region" description="Polar residues" evidence="1">
    <location>
        <begin position="293"/>
        <end position="303"/>
    </location>
</feature>
<feature type="region of interest" description="Disordered" evidence="1">
    <location>
        <begin position="363"/>
        <end position="511"/>
    </location>
</feature>
<organism evidence="2 3">
    <name type="scientific">Macrolepiota fuliginosa MF-IS2</name>
    <dbReference type="NCBI Taxonomy" id="1400762"/>
    <lineage>
        <taxon>Eukaryota</taxon>
        <taxon>Fungi</taxon>
        <taxon>Dikarya</taxon>
        <taxon>Basidiomycota</taxon>
        <taxon>Agaricomycotina</taxon>
        <taxon>Agaricomycetes</taxon>
        <taxon>Agaricomycetidae</taxon>
        <taxon>Agaricales</taxon>
        <taxon>Agaricineae</taxon>
        <taxon>Agaricaceae</taxon>
        <taxon>Macrolepiota</taxon>
    </lineage>
</organism>
<dbReference type="Proteomes" id="UP000807342">
    <property type="component" value="Unassembled WGS sequence"/>
</dbReference>
<comment type="caution">
    <text evidence="2">The sequence shown here is derived from an EMBL/GenBank/DDBJ whole genome shotgun (WGS) entry which is preliminary data.</text>
</comment>